<comment type="similarity">
    <text evidence="3 7">Belongs to the PRA1 family.</text>
</comment>
<evidence type="ECO:0000256" key="5">
    <source>
        <dbReference type="ARBA" id="ARBA00022989"/>
    </source>
</evidence>
<evidence type="ECO:0000256" key="6">
    <source>
        <dbReference type="ARBA" id="ARBA00023136"/>
    </source>
</evidence>
<feature type="transmembrane region" description="Helical" evidence="7">
    <location>
        <begin position="128"/>
        <end position="144"/>
    </location>
</feature>
<keyword evidence="5 7" id="KW-1133">Transmembrane helix</keyword>
<keyword evidence="7" id="KW-0813">Transport</keyword>
<comment type="function">
    <text evidence="1 7">May be involved in both secretory and endocytic intracellular trafficking in the endosomal/prevacuolar compartments.</text>
</comment>
<keyword evidence="6 7" id="KW-0472">Membrane</keyword>
<accession>A0A2G2XT04</accession>
<gene>
    <name evidence="9" type="ORF">CQW23_02976</name>
</gene>
<evidence type="ECO:0000256" key="8">
    <source>
        <dbReference type="SAM" id="MobiDB-lite"/>
    </source>
</evidence>
<evidence type="ECO:0000256" key="1">
    <source>
        <dbReference type="ARBA" id="ARBA00002501"/>
    </source>
</evidence>
<dbReference type="PANTHER" id="PTHR38519:SF3">
    <property type="entry name" value="PRA1 FAMILY PROTEIN"/>
    <property type="match status" value="1"/>
</dbReference>
<reference evidence="10" key="2">
    <citation type="journal article" date="2017" name="J. Anim. Genet.">
        <title>Multiple reference genome sequences of hot pepper reveal the massive evolution of plant disease resistance genes by retroduplication.</title>
        <authorList>
            <person name="Kim S."/>
            <person name="Park J."/>
            <person name="Yeom S.-I."/>
            <person name="Kim Y.-M."/>
            <person name="Seo E."/>
            <person name="Kim K.-T."/>
            <person name="Kim M.-S."/>
            <person name="Lee J.M."/>
            <person name="Cheong K."/>
            <person name="Shin H.-S."/>
            <person name="Kim S.-B."/>
            <person name="Han K."/>
            <person name="Lee J."/>
            <person name="Park M."/>
            <person name="Lee H.-A."/>
            <person name="Lee H.-Y."/>
            <person name="Lee Y."/>
            <person name="Oh S."/>
            <person name="Lee J.H."/>
            <person name="Choi E."/>
            <person name="Choi E."/>
            <person name="Lee S.E."/>
            <person name="Jeon J."/>
            <person name="Kim H."/>
            <person name="Choi G."/>
            <person name="Song H."/>
            <person name="Lee J."/>
            <person name="Lee S.-C."/>
            <person name="Kwon J.-K."/>
            <person name="Lee H.-Y."/>
            <person name="Koo N."/>
            <person name="Hong Y."/>
            <person name="Kim R.W."/>
            <person name="Kang W.-H."/>
            <person name="Huh J.H."/>
            <person name="Kang B.-C."/>
            <person name="Yang T.-J."/>
            <person name="Lee Y.-H."/>
            <person name="Bennetzen J.L."/>
            <person name="Choi D."/>
        </authorList>
    </citation>
    <scope>NUCLEOTIDE SEQUENCE [LARGE SCALE GENOMIC DNA]</scope>
    <source>
        <strain evidence="10">cv. PBC81</strain>
    </source>
</reference>
<dbReference type="Pfam" id="PF03208">
    <property type="entry name" value="PRA1"/>
    <property type="match status" value="1"/>
</dbReference>
<feature type="transmembrane region" description="Helical" evidence="7">
    <location>
        <begin position="150"/>
        <end position="170"/>
    </location>
</feature>
<dbReference type="PANTHER" id="PTHR38519">
    <property type="entry name" value="PRA1 FAMILY PROTEIN"/>
    <property type="match status" value="1"/>
</dbReference>
<sequence>MTSYGAAVQRPSATSSNPPSQTQPDESKQTPNLEKNQPFSFQVTCPISIPTTPESAAARIIKNLGKFGLYYTEFVWIVLFIALIPQRKVSLVYLVAMKEVAILYLLLLRAVANTVLFRWLIAFDTRPIVLPLLAIGTCLALVLTHAGIHLLITLAATLPIVLAHAVLWIAEDCSMNEEINQESVPLVHTV</sequence>
<protein>
    <recommendedName>
        <fullName evidence="7">PRA1 family protein</fullName>
    </recommendedName>
</protein>
<dbReference type="GO" id="GO:0016192">
    <property type="term" value="P:vesicle-mediated transport"/>
    <property type="evidence" value="ECO:0007669"/>
    <property type="project" value="UniProtKB-ARBA"/>
</dbReference>
<proteinExistence type="inferred from homology"/>
<evidence type="ECO:0000256" key="4">
    <source>
        <dbReference type="ARBA" id="ARBA00022692"/>
    </source>
</evidence>
<feature type="transmembrane region" description="Helical" evidence="7">
    <location>
        <begin position="68"/>
        <end position="86"/>
    </location>
</feature>
<dbReference type="OrthoDB" id="690149at2759"/>
<dbReference type="Proteomes" id="UP000224567">
    <property type="component" value="Unassembled WGS sequence"/>
</dbReference>
<reference evidence="9 10" key="1">
    <citation type="journal article" date="2017" name="Genome Biol.">
        <title>New reference genome sequences of hot pepper reveal the massive evolution of plant disease-resistance genes by retroduplication.</title>
        <authorList>
            <person name="Kim S."/>
            <person name="Park J."/>
            <person name="Yeom S.I."/>
            <person name="Kim Y.M."/>
            <person name="Seo E."/>
            <person name="Kim K.T."/>
            <person name="Kim M.S."/>
            <person name="Lee J.M."/>
            <person name="Cheong K."/>
            <person name="Shin H.S."/>
            <person name="Kim S.B."/>
            <person name="Han K."/>
            <person name="Lee J."/>
            <person name="Park M."/>
            <person name="Lee H.A."/>
            <person name="Lee H.Y."/>
            <person name="Lee Y."/>
            <person name="Oh S."/>
            <person name="Lee J.H."/>
            <person name="Choi E."/>
            <person name="Choi E."/>
            <person name="Lee S.E."/>
            <person name="Jeon J."/>
            <person name="Kim H."/>
            <person name="Choi G."/>
            <person name="Song H."/>
            <person name="Lee J."/>
            <person name="Lee S.C."/>
            <person name="Kwon J.K."/>
            <person name="Lee H.Y."/>
            <person name="Koo N."/>
            <person name="Hong Y."/>
            <person name="Kim R.W."/>
            <person name="Kang W.H."/>
            <person name="Huh J.H."/>
            <person name="Kang B.C."/>
            <person name="Yang T.J."/>
            <person name="Lee Y.H."/>
            <person name="Bennetzen J.L."/>
            <person name="Choi D."/>
        </authorList>
    </citation>
    <scope>NUCLEOTIDE SEQUENCE [LARGE SCALE GENOMIC DNA]</scope>
    <source>
        <strain evidence="10">cv. PBC81</strain>
    </source>
</reference>
<dbReference type="AlphaFoldDB" id="A0A2G2XT04"/>
<dbReference type="EMBL" id="MLFT02000001">
    <property type="protein sequence ID" value="PHT60613.1"/>
    <property type="molecule type" value="Genomic_DNA"/>
</dbReference>
<dbReference type="GO" id="GO:0005783">
    <property type="term" value="C:endoplasmic reticulum"/>
    <property type="evidence" value="ECO:0007669"/>
    <property type="project" value="UniProtKB-ARBA"/>
</dbReference>
<dbReference type="GO" id="GO:0016020">
    <property type="term" value="C:membrane"/>
    <property type="evidence" value="ECO:0007669"/>
    <property type="project" value="UniProtKB-SubCell"/>
</dbReference>
<name>A0A2G2XT04_CAPBA</name>
<evidence type="ECO:0000256" key="7">
    <source>
        <dbReference type="RuleBase" id="RU363107"/>
    </source>
</evidence>
<comment type="subcellular location">
    <subcellularLocation>
        <location evidence="2 7">Membrane</location>
        <topology evidence="2 7">Multi-pass membrane protein</topology>
    </subcellularLocation>
</comment>
<evidence type="ECO:0000256" key="2">
    <source>
        <dbReference type="ARBA" id="ARBA00004141"/>
    </source>
</evidence>
<dbReference type="STRING" id="33114.A0A2G2XT04"/>
<organism evidence="9 10">
    <name type="scientific">Capsicum baccatum</name>
    <name type="common">Peruvian pepper</name>
    <dbReference type="NCBI Taxonomy" id="33114"/>
    <lineage>
        <taxon>Eukaryota</taxon>
        <taxon>Viridiplantae</taxon>
        <taxon>Streptophyta</taxon>
        <taxon>Embryophyta</taxon>
        <taxon>Tracheophyta</taxon>
        <taxon>Spermatophyta</taxon>
        <taxon>Magnoliopsida</taxon>
        <taxon>eudicotyledons</taxon>
        <taxon>Gunneridae</taxon>
        <taxon>Pentapetalae</taxon>
        <taxon>asterids</taxon>
        <taxon>lamiids</taxon>
        <taxon>Solanales</taxon>
        <taxon>Solanaceae</taxon>
        <taxon>Solanoideae</taxon>
        <taxon>Capsiceae</taxon>
        <taxon>Capsicum</taxon>
    </lineage>
</organism>
<evidence type="ECO:0000313" key="9">
    <source>
        <dbReference type="EMBL" id="PHT60613.1"/>
    </source>
</evidence>
<evidence type="ECO:0000256" key="3">
    <source>
        <dbReference type="ARBA" id="ARBA00006483"/>
    </source>
</evidence>
<comment type="caution">
    <text evidence="9">The sequence shown here is derived from an EMBL/GenBank/DDBJ whole genome shotgun (WGS) entry which is preliminary data.</text>
</comment>
<keyword evidence="4 7" id="KW-0812">Transmembrane</keyword>
<evidence type="ECO:0000313" key="10">
    <source>
        <dbReference type="Proteomes" id="UP000224567"/>
    </source>
</evidence>
<feature type="region of interest" description="Disordered" evidence="8">
    <location>
        <begin position="1"/>
        <end position="33"/>
    </location>
</feature>
<dbReference type="InterPro" id="IPR004895">
    <property type="entry name" value="Prenylated_rab_accept_PRA1"/>
</dbReference>
<keyword evidence="10" id="KW-1185">Reference proteome</keyword>
<feature type="transmembrane region" description="Helical" evidence="7">
    <location>
        <begin position="101"/>
        <end position="121"/>
    </location>
</feature>
<feature type="compositionally biased region" description="Polar residues" evidence="8">
    <location>
        <begin position="11"/>
        <end position="33"/>
    </location>
</feature>